<evidence type="ECO:0008006" key="3">
    <source>
        <dbReference type="Google" id="ProtNLM"/>
    </source>
</evidence>
<reference evidence="1 2" key="1">
    <citation type="submission" date="2023-09" db="EMBL/GenBank/DDBJ databases">
        <title>Whole genome shotgun sequencing (WGS) of Bosea sp. ZW T0_25, isolated from stored onions (Allium cepa).</title>
        <authorList>
            <person name="Stoll D.A."/>
            <person name="Huch M."/>
        </authorList>
    </citation>
    <scope>NUCLEOTIDE SEQUENCE [LARGE SCALE GENOMIC DNA]</scope>
    <source>
        <strain evidence="1 2">ZW T0_25</strain>
    </source>
</reference>
<evidence type="ECO:0000313" key="1">
    <source>
        <dbReference type="EMBL" id="MDU0341053.1"/>
    </source>
</evidence>
<dbReference type="RefSeq" id="WP_316018887.1">
    <property type="nucleotide sequence ID" value="NZ_JAWDID010000019.1"/>
</dbReference>
<name>A0ABU3S8C4_9HYPH</name>
<organism evidence="1 2">
    <name type="scientific">Bosea rubneri</name>
    <dbReference type="NCBI Taxonomy" id="3075434"/>
    <lineage>
        <taxon>Bacteria</taxon>
        <taxon>Pseudomonadati</taxon>
        <taxon>Pseudomonadota</taxon>
        <taxon>Alphaproteobacteria</taxon>
        <taxon>Hyphomicrobiales</taxon>
        <taxon>Boseaceae</taxon>
        <taxon>Bosea</taxon>
    </lineage>
</organism>
<dbReference type="Proteomes" id="UP001254257">
    <property type="component" value="Unassembled WGS sequence"/>
</dbReference>
<sequence length="71" mass="8083">MTAEISRKNGYVSLMPALRLRWARLLARAQGRKVALDERFEPDGLSAHISRDIGLNDASLLYDSRRSDREP</sequence>
<gene>
    <name evidence="1" type="ORF">RKE40_14220</name>
</gene>
<accession>A0ABU3S8C4</accession>
<keyword evidence="2" id="KW-1185">Reference proteome</keyword>
<proteinExistence type="predicted"/>
<comment type="caution">
    <text evidence="1">The sequence shown here is derived from an EMBL/GenBank/DDBJ whole genome shotgun (WGS) entry which is preliminary data.</text>
</comment>
<protein>
    <recommendedName>
        <fullName evidence="3">DUF1127 domain-containing protein</fullName>
    </recommendedName>
</protein>
<dbReference type="EMBL" id="JAWDID010000019">
    <property type="protein sequence ID" value="MDU0341053.1"/>
    <property type="molecule type" value="Genomic_DNA"/>
</dbReference>
<evidence type="ECO:0000313" key="2">
    <source>
        <dbReference type="Proteomes" id="UP001254257"/>
    </source>
</evidence>